<evidence type="ECO:0000313" key="2">
    <source>
        <dbReference type="EMBL" id="SDH34997.1"/>
    </source>
</evidence>
<evidence type="ECO:0008006" key="4">
    <source>
        <dbReference type="Google" id="ProtNLM"/>
    </source>
</evidence>
<dbReference type="AlphaFoldDB" id="A0A1G8BP79"/>
<name>A0A1G8BP79_CHIFI</name>
<organism evidence="2 3">
    <name type="scientific">Chitinophaga filiformis</name>
    <name type="common">Myxococcus filiformis</name>
    <name type="synonym">Flexibacter filiformis</name>
    <dbReference type="NCBI Taxonomy" id="104663"/>
    <lineage>
        <taxon>Bacteria</taxon>
        <taxon>Pseudomonadati</taxon>
        <taxon>Bacteroidota</taxon>
        <taxon>Chitinophagia</taxon>
        <taxon>Chitinophagales</taxon>
        <taxon>Chitinophagaceae</taxon>
        <taxon>Chitinophaga</taxon>
    </lineage>
</organism>
<dbReference type="EMBL" id="FNBN01000011">
    <property type="protein sequence ID" value="SDH34997.1"/>
    <property type="molecule type" value="Genomic_DNA"/>
</dbReference>
<accession>A0A1G8BP79</accession>
<protein>
    <recommendedName>
        <fullName evidence="4">Oxygen tolerance</fullName>
    </recommendedName>
</protein>
<feature type="signal peptide" evidence="1">
    <location>
        <begin position="1"/>
        <end position="26"/>
    </location>
</feature>
<sequence length="444" mass="49597">MKTHCIKFRLFLFVSFLVCIPGLGSAQNIALVPGVTSIKYLVSRGGGPADTLQSVIVKVEYWLSGPEVSSPVNLAFQIANLSPGAGMISPAVSMAPGLNLPGSNFRRKRDTIEVRVPIRIHSTAIVNNIEYFSIQLNGSLATDPSHVVIIQENLPSPSVQAKDTSMKREYMFLNAANFDFDRSSNVSYLGHINAFVPDLWQGLGLNAGIMKINFSNDSIQTSSKQTSNVLIKPLDPLAEGTKYLRQFNESEYVTKYIMWSFYFEPFYKIKLSDRLEILPHLHYELQLNKWTTDVTMRNIQTDTLVMNAETIKQVYSINNDFGSGSTANLKSNYSWVSHNVGVGCIFLVKPWSGSKIFAQLVYGISLHEKKIQSARVLPRSFFRNADKIDLFYLTRIYLQQELVGNLDAVLGLNVQKFRTDVVANYAPYLGINVGLDGLKKLVGK</sequence>
<keyword evidence="1" id="KW-0732">Signal</keyword>
<dbReference type="Proteomes" id="UP000199045">
    <property type="component" value="Unassembled WGS sequence"/>
</dbReference>
<reference evidence="2 3" key="1">
    <citation type="submission" date="2016-10" db="EMBL/GenBank/DDBJ databases">
        <authorList>
            <person name="de Groot N.N."/>
        </authorList>
    </citation>
    <scope>NUCLEOTIDE SEQUENCE [LARGE SCALE GENOMIC DNA]</scope>
    <source>
        <strain evidence="2 3">DSM 527</strain>
    </source>
</reference>
<feature type="chain" id="PRO_5011461050" description="Oxygen tolerance" evidence="1">
    <location>
        <begin position="27"/>
        <end position="444"/>
    </location>
</feature>
<evidence type="ECO:0000256" key="1">
    <source>
        <dbReference type="SAM" id="SignalP"/>
    </source>
</evidence>
<dbReference type="RefSeq" id="WP_089837815.1">
    <property type="nucleotide sequence ID" value="NZ_FNBN01000011.1"/>
</dbReference>
<dbReference type="OrthoDB" id="1494544at2"/>
<proteinExistence type="predicted"/>
<gene>
    <name evidence="2" type="ORF">SAMN04488121_111111</name>
</gene>
<evidence type="ECO:0000313" key="3">
    <source>
        <dbReference type="Proteomes" id="UP000199045"/>
    </source>
</evidence>